<dbReference type="AlphaFoldDB" id="A0AAV3M943"/>
<sequence>MILILSPYTTQNNIDKDLRFYRQGINNHHFVYLTTGWSFF</sequence>
<evidence type="ECO:0000313" key="1">
    <source>
        <dbReference type="EMBL" id="EUD12240.1"/>
    </source>
</evidence>
<dbReference type="EMBL" id="JALD01000028">
    <property type="protein sequence ID" value="EUD12240.1"/>
    <property type="molecule type" value="Genomic_DNA"/>
</dbReference>
<organism evidence="1 2">
    <name type="scientific">Providencia alcalifaciens 205/92</name>
    <dbReference type="NCBI Taxonomy" id="1256988"/>
    <lineage>
        <taxon>Bacteria</taxon>
        <taxon>Pseudomonadati</taxon>
        <taxon>Pseudomonadota</taxon>
        <taxon>Gammaproteobacteria</taxon>
        <taxon>Enterobacterales</taxon>
        <taxon>Morganellaceae</taxon>
        <taxon>Providencia</taxon>
    </lineage>
</organism>
<accession>A0AAV3M943</accession>
<evidence type="ECO:0000313" key="2">
    <source>
        <dbReference type="Proteomes" id="UP000022311"/>
    </source>
</evidence>
<protein>
    <submittedName>
        <fullName evidence="1">Uncharacterized protein</fullName>
    </submittedName>
</protein>
<gene>
    <name evidence="1" type="ORF">HMPREF1563_1378</name>
</gene>
<comment type="caution">
    <text evidence="1">The sequence shown here is derived from an EMBL/GenBank/DDBJ whole genome shotgun (WGS) entry which is preliminary data.</text>
</comment>
<dbReference type="Proteomes" id="UP000022311">
    <property type="component" value="Unassembled WGS sequence"/>
</dbReference>
<name>A0AAV3M943_9GAMM</name>
<proteinExistence type="predicted"/>
<reference evidence="1 2" key="1">
    <citation type="submission" date="2014-01" db="EMBL/GenBank/DDBJ databases">
        <authorList>
            <person name="Durkin A.S."/>
            <person name="McCorrison J."/>
            <person name="Torralba M."/>
            <person name="Gillis M."/>
            <person name="Haft D.H."/>
            <person name="Methe B."/>
            <person name="Sutton G."/>
            <person name="Nelson K.E."/>
        </authorList>
    </citation>
    <scope>NUCLEOTIDE SEQUENCE [LARGE SCALE GENOMIC DNA]</scope>
    <source>
        <strain evidence="1 2">205/92</strain>
    </source>
</reference>